<feature type="compositionally biased region" description="Basic and acidic residues" evidence="1">
    <location>
        <begin position="47"/>
        <end position="66"/>
    </location>
</feature>
<feature type="compositionally biased region" description="Basic residues" evidence="1">
    <location>
        <begin position="9"/>
        <end position="18"/>
    </location>
</feature>
<evidence type="ECO:0000256" key="1">
    <source>
        <dbReference type="SAM" id="MobiDB-lite"/>
    </source>
</evidence>
<proteinExistence type="predicted"/>
<dbReference type="HOGENOM" id="CLU_1337901_0_0_1"/>
<accession>B6HF16</accession>
<feature type="region of interest" description="Disordered" evidence="1">
    <location>
        <begin position="97"/>
        <end position="134"/>
    </location>
</feature>
<name>B6HF16_PENRW</name>
<keyword evidence="3" id="KW-1185">Reference proteome</keyword>
<protein>
    <submittedName>
        <fullName evidence="2">Uncharacterized protein</fullName>
    </submittedName>
</protein>
<organism evidence="2 3">
    <name type="scientific">Penicillium rubens (strain ATCC 28089 / DSM 1075 / NRRL 1951 / Wisconsin 54-1255)</name>
    <name type="common">Penicillium chrysogenum</name>
    <dbReference type="NCBI Taxonomy" id="500485"/>
    <lineage>
        <taxon>Eukaryota</taxon>
        <taxon>Fungi</taxon>
        <taxon>Dikarya</taxon>
        <taxon>Ascomycota</taxon>
        <taxon>Pezizomycotina</taxon>
        <taxon>Eurotiomycetes</taxon>
        <taxon>Eurotiomycetidae</taxon>
        <taxon>Eurotiales</taxon>
        <taxon>Aspergillaceae</taxon>
        <taxon>Penicillium</taxon>
        <taxon>Penicillium chrysogenum species complex</taxon>
    </lineage>
</organism>
<gene>
    <name evidence="2" type="ORF">Pc20g09130</name>
    <name evidence="2" type="ORF">PCH_Pc20g09130</name>
</gene>
<dbReference type="Proteomes" id="UP000000724">
    <property type="component" value="Contig Pc00c20"/>
</dbReference>
<feature type="region of interest" description="Disordered" evidence="1">
    <location>
        <begin position="1"/>
        <end position="69"/>
    </location>
</feature>
<dbReference type="VEuPathDB" id="FungiDB:PCH_Pc20g09130"/>
<evidence type="ECO:0000313" key="3">
    <source>
        <dbReference type="Proteomes" id="UP000000724"/>
    </source>
</evidence>
<feature type="compositionally biased region" description="Low complexity" evidence="1">
    <location>
        <begin position="106"/>
        <end position="117"/>
    </location>
</feature>
<sequence>MKGTERNRKGQNRSRRGAKAQEIGGKLKGRQQTGAKISEEVLGGGNERAKDREGRKKKGAQREKGKLTMLKTRMGGELKSTLLAGVVMSMAYNGKRERSLFEPGPSQKQQTGLSQGKKGSKQKSRKAEKQNETRPMPTYIWKLYNGTTTESGYTPTRLDHSMIMDGSKPFPREDVDTALGKPRRYIVYFGLRRQGSIDLWPLAVS</sequence>
<dbReference type="AlphaFoldDB" id="B6HF16"/>
<dbReference type="EMBL" id="AM920435">
    <property type="protein sequence ID" value="CAP86242.1"/>
    <property type="molecule type" value="Genomic_DNA"/>
</dbReference>
<reference evidence="2 3" key="1">
    <citation type="journal article" date="2008" name="Nat. Biotechnol.">
        <title>Genome sequencing and analysis of the filamentous fungus Penicillium chrysogenum.</title>
        <authorList>
            <person name="van den Berg M.A."/>
            <person name="Albang R."/>
            <person name="Albermann K."/>
            <person name="Badger J.H."/>
            <person name="Daran J.-M."/>
            <person name="Driessen A.J.M."/>
            <person name="Garcia-Estrada C."/>
            <person name="Fedorova N.D."/>
            <person name="Harris D.M."/>
            <person name="Heijne W.H.M."/>
            <person name="Joardar V.S."/>
            <person name="Kiel J.A.K.W."/>
            <person name="Kovalchuk A."/>
            <person name="Martin J.F."/>
            <person name="Nierman W.C."/>
            <person name="Nijland J.G."/>
            <person name="Pronk J.T."/>
            <person name="Roubos J.A."/>
            <person name="van der Klei I.J."/>
            <person name="van Peij N.N.M.E."/>
            <person name="Veenhuis M."/>
            <person name="von Doehren H."/>
            <person name="Wagner C."/>
            <person name="Wortman J.R."/>
            <person name="Bovenberg R.A.L."/>
        </authorList>
    </citation>
    <scope>NUCLEOTIDE SEQUENCE [LARGE SCALE GENOMIC DNA]</scope>
    <source>
        <strain evidence="3">ATCC 28089 / DSM 1075 / NRRL 1951 / Wisconsin 54-1255</strain>
    </source>
</reference>
<evidence type="ECO:0000313" key="2">
    <source>
        <dbReference type="EMBL" id="CAP86242.1"/>
    </source>
</evidence>